<dbReference type="Proteomes" id="UP000011014">
    <property type="component" value="Unassembled WGS sequence"/>
</dbReference>
<dbReference type="SUPFAM" id="SSF117281">
    <property type="entry name" value="Kelch motif"/>
    <property type="match status" value="1"/>
</dbReference>
<accession>E4YH66</accession>
<dbReference type="AlphaFoldDB" id="E4YH66"/>
<organism evidence="1">
    <name type="scientific">Oikopleura dioica</name>
    <name type="common">Tunicate</name>
    <dbReference type="NCBI Taxonomy" id="34765"/>
    <lineage>
        <taxon>Eukaryota</taxon>
        <taxon>Metazoa</taxon>
        <taxon>Chordata</taxon>
        <taxon>Tunicata</taxon>
        <taxon>Appendicularia</taxon>
        <taxon>Copelata</taxon>
        <taxon>Oikopleuridae</taxon>
        <taxon>Oikopleura</taxon>
    </lineage>
</organism>
<dbReference type="InterPro" id="IPR015915">
    <property type="entry name" value="Kelch-typ_b-propeller"/>
</dbReference>
<dbReference type="PROSITE" id="PS51257">
    <property type="entry name" value="PROKAR_LIPOPROTEIN"/>
    <property type="match status" value="1"/>
</dbReference>
<dbReference type="Gene3D" id="2.120.10.80">
    <property type="entry name" value="Kelch-type beta propeller"/>
    <property type="match status" value="1"/>
</dbReference>
<name>E4YH66_OIKDI</name>
<protein>
    <submittedName>
        <fullName evidence="1">Uncharacterized protein</fullName>
    </submittedName>
</protein>
<evidence type="ECO:0000313" key="1">
    <source>
        <dbReference type="EMBL" id="CBY34840.1"/>
    </source>
</evidence>
<gene>
    <name evidence="1" type="ORF">GSOID_T00024877001</name>
</gene>
<proteinExistence type="predicted"/>
<reference evidence="1" key="1">
    <citation type="journal article" date="2010" name="Science">
        <title>Plasticity of animal genome architecture unmasked by rapid evolution of a pelagic tunicate.</title>
        <authorList>
            <person name="Denoeud F."/>
            <person name="Henriet S."/>
            <person name="Mungpakdee S."/>
            <person name="Aury J.M."/>
            <person name="Da Silva C."/>
            <person name="Brinkmann H."/>
            <person name="Mikhaleva J."/>
            <person name="Olsen L.C."/>
            <person name="Jubin C."/>
            <person name="Canestro C."/>
            <person name="Bouquet J.M."/>
            <person name="Danks G."/>
            <person name="Poulain J."/>
            <person name="Campsteijn C."/>
            <person name="Adamski M."/>
            <person name="Cross I."/>
            <person name="Yadetie F."/>
            <person name="Muffato M."/>
            <person name="Louis A."/>
            <person name="Butcher S."/>
            <person name="Tsagkogeorga G."/>
            <person name="Konrad A."/>
            <person name="Singh S."/>
            <person name="Jensen M.F."/>
            <person name="Cong E.H."/>
            <person name="Eikeseth-Otteraa H."/>
            <person name="Noel B."/>
            <person name="Anthouard V."/>
            <person name="Porcel B.M."/>
            <person name="Kachouri-Lafond R."/>
            <person name="Nishino A."/>
            <person name="Ugolini M."/>
            <person name="Chourrout P."/>
            <person name="Nishida H."/>
            <person name="Aasland R."/>
            <person name="Huzurbazar S."/>
            <person name="Westhof E."/>
            <person name="Delsuc F."/>
            <person name="Lehrach H."/>
            <person name="Reinhardt R."/>
            <person name="Weissenbach J."/>
            <person name="Roy S.W."/>
            <person name="Artiguenave F."/>
            <person name="Postlethwait J.H."/>
            <person name="Manak J.R."/>
            <person name="Thompson E.M."/>
            <person name="Jaillon O."/>
            <person name="Du Pasquier L."/>
            <person name="Boudinot P."/>
            <person name="Liberles D.A."/>
            <person name="Volff J.N."/>
            <person name="Philippe H."/>
            <person name="Lenhard B."/>
            <person name="Roest Crollius H."/>
            <person name="Wincker P."/>
            <person name="Chourrout D."/>
        </authorList>
    </citation>
    <scope>NUCLEOTIDE SEQUENCE [LARGE SCALE GENOMIC DNA]</scope>
</reference>
<sequence>MKLKNTIFIVLAFACPDDDLQKECINLCGEEYSHCGENCNGELNCFENDFCTEKYSSCVRECPCEKNCPEGCVNCENEICKRAPFLTVIGDQAFAARSSDLKKIARLDDCEFKELPVRLIDRFDSVSGALLSFSNRVYLCFFNYPYKNCEEFDGISSTNSFLITNHVHCFGGLGEYKNQMVVLGAGDLPGQEVRRKVEILEIGGWKEISDFPVDITVASTVTVPEGMLVLGGWNPGWISGGIYYKSVYLLKNEIWSFVGNLSEPVSDSTVFRMSEWIILVSGDSENNFVERFKWDEEQIKELEIIGENPNTILNPIVFQSSRNFCNTV</sequence>
<dbReference type="EMBL" id="FN654550">
    <property type="protein sequence ID" value="CBY34840.1"/>
    <property type="molecule type" value="Genomic_DNA"/>
</dbReference>